<dbReference type="SUPFAM" id="SSF88713">
    <property type="entry name" value="Glycoside hydrolase/deacetylase"/>
    <property type="match status" value="1"/>
</dbReference>
<dbReference type="Gene3D" id="3.20.20.370">
    <property type="entry name" value="Glycoside hydrolase/deacetylase"/>
    <property type="match status" value="1"/>
</dbReference>
<protein>
    <submittedName>
        <fullName evidence="4">Polysaccharide deacetylase family protein</fullName>
    </submittedName>
</protein>
<dbReference type="InterPro" id="IPR051398">
    <property type="entry name" value="Polysacch_Deacetylase"/>
</dbReference>
<dbReference type="PANTHER" id="PTHR34216:SF3">
    <property type="entry name" value="POLY-BETA-1,6-N-ACETYL-D-GLUCOSAMINE N-DEACETYLASE"/>
    <property type="match status" value="1"/>
</dbReference>
<dbReference type="RefSeq" id="WP_251872409.1">
    <property type="nucleotide sequence ID" value="NZ_CP098755.1"/>
</dbReference>
<keyword evidence="5" id="KW-1185">Reference proteome</keyword>
<feature type="domain" description="NodB homology" evidence="3">
    <location>
        <begin position="169"/>
        <end position="246"/>
    </location>
</feature>
<organism evidence="4 5">
    <name type="scientific">Brevibacillus ruminantium</name>
    <dbReference type="NCBI Taxonomy" id="2950604"/>
    <lineage>
        <taxon>Bacteria</taxon>
        <taxon>Bacillati</taxon>
        <taxon>Bacillota</taxon>
        <taxon>Bacilli</taxon>
        <taxon>Bacillales</taxon>
        <taxon>Paenibacillaceae</taxon>
        <taxon>Brevibacillus</taxon>
    </lineage>
</organism>
<dbReference type="PANTHER" id="PTHR34216">
    <property type="match status" value="1"/>
</dbReference>
<evidence type="ECO:0000259" key="3">
    <source>
        <dbReference type="Pfam" id="PF01522"/>
    </source>
</evidence>
<reference evidence="4" key="1">
    <citation type="submission" date="2022-06" db="EMBL/GenBank/DDBJ databases">
        <title>Genome sequencing of Brevibacillus sp. BB3-R1.</title>
        <authorList>
            <person name="Heo J."/>
            <person name="Lee D."/>
            <person name="Won M."/>
            <person name="Han B.-H."/>
            <person name="Hong S.-B."/>
            <person name="Kwon S.-W."/>
        </authorList>
    </citation>
    <scope>NUCLEOTIDE SEQUENCE</scope>
    <source>
        <strain evidence="4">BB3-R1</strain>
    </source>
</reference>
<dbReference type="InterPro" id="IPR002509">
    <property type="entry name" value="NODB_dom"/>
</dbReference>
<evidence type="ECO:0000256" key="2">
    <source>
        <dbReference type="ARBA" id="ARBA00022729"/>
    </source>
</evidence>
<gene>
    <name evidence="4" type="ORF">NDK47_24945</name>
</gene>
<dbReference type="InterPro" id="IPR011330">
    <property type="entry name" value="Glyco_hydro/deAcase_b/a-brl"/>
</dbReference>
<evidence type="ECO:0000256" key="1">
    <source>
        <dbReference type="ARBA" id="ARBA00004613"/>
    </source>
</evidence>
<dbReference type="Pfam" id="PF01522">
    <property type="entry name" value="Polysacc_deac_1"/>
    <property type="match status" value="1"/>
</dbReference>
<comment type="subcellular location">
    <subcellularLocation>
        <location evidence="1">Secreted</location>
    </subcellularLocation>
</comment>
<accession>A0ABY4WDR4</accession>
<name>A0ABY4WDR4_9BACL</name>
<dbReference type="Proteomes" id="UP001056500">
    <property type="component" value="Chromosome"/>
</dbReference>
<evidence type="ECO:0000313" key="5">
    <source>
        <dbReference type="Proteomes" id="UP001056500"/>
    </source>
</evidence>
<proteinExistence type="predicted"/>
<dbReference type="EMBL" id="CP098755">
    <property type="protein sequence ID" value="USG65316.1"/>
    <property type="molecule type" value="Genomic_DNA"/>
</dbReference>
<evidence type="ECO:0000313" key="4">
    <source>
        <dbReference type="EMBL" id="USG65316.1"/>
    </source>
</evidence>
<sequence>MKDISIMYHYVQIPGLKGIFPFDPKEFELQIEWATKHYDIVAPDDLNKPRGKKPYCVLTFDDATKDQYEIAFPILQKKGIPAYFTVMSGPLLERRVPVFHLIHTVLSFFTDEEIWRELTARFDVKAVPERSHYYSYESSPFRRYNKYALNFHLTEQQSRSFLEEKALSVFHSFENFINSYYINEREFIKMCQAGMTLGVHAAHHRPFTGDAKAFYDSEIEPCRKFMADRLGVDAKWYTPAFGGGTQAERMMKELGEVLRDHGFKGAFTTKSGFNNGLDSFWLHRYDCISLPPRSEVPWK</sequence>
<keyword evidence="2" id="KW-0732">Signal</keyword>